<dbReference type="PANTHER" id="PTHR21191">
    <property type="entry name" value="AQUAPORIN"/>
    <property type="match status" value="1"/>
</dbReference>
<dbReference type="GO" id="GO:0015267">
    <property type="term" value="F:channel activity"/>
    <property type="evidence" value="ECO:0007669"/>
    <property type="project" value="InterPro"/>
</dbReference>
<evidence type="ECO:0000256" key="2">
    <source>
        <dbReference type="ARBA" id="ARBA00005900"/>
    </source>
</evidence>
<comment type="similarity">
    <text evidence="2">Belongs to the MIP/aquaporin (TC 1.A.8) family. AQP11/AQP12 subfamily.</text>
</comment>
<proteinExistence type="inferred from homology"/>
<dbReference type="GO" id="GO:0016020">
    <property type="term" value="C:membrane"/>
    <property type="evidence" value="ECO:0007669"/>
    <property type="project" value="UniProtKB-SubCell"/>
</dbReference>
<reference evidence="8" key="1">
    <citation type="submission" date="2022-11" db="UniProtKB">
        <authorList>
            <consortium name="WormBaseParasite"/>
        </authorList>
    </citation>
    <scope>IDENTIFICATION</scope>
</reference>
<dbReference type="InterPro" id="IPR023271">
    <property type="entry name" value="Aquaporin-like"/>
</dbReference>
<evidence type="ECO:0000313" key="8">
    <source>
        <dbReference type="WBParaSite" id="PSAMB.scaffold25size111298.g872.t1"/>
    </source>
</evidence>
<feature type="transmembrane region" description="Helical" evidence="6">
    <location>
        <begin position="228"/>
        <end position="249"/>
    </location>
</feature>
<dbReference type="InterPro" id="IPR051883">
    <property type="entry name" value="AQP11/12_channel"/>
</dbReference>
<comment type="subcellular location">
    <subcellularLocation>
        <location evidence="1">Membrane</location>
        <topology evidence="1">Multi-pass membrane protein</topology>
    </subcellularLocation>
</comment>
<dbReference type="Proteomes" id="UP000887566">
    <property type="component" value="Unplaced"/>
</dbReference>
<evidence type="ECO:0000256" key="1">
    <source>
        <dbReference type="ARBA" id="ARBA00004141"/>
    </source>
</evidence>
<dbReference type="InterPro" id="IPR016697">
    <property type="entry name" value="Aquaporin_11/12"/>
</dbReference>
<sequence>MALPQLIVTALYYACAVGVCELGRRLGDKIAPSYSWLYVEFFATLQRCLLTLEGFAIFRAYGEMAFLVLLAATVYLTAKTVRDGAGNPTPYIEERLVDKSISNQRLYIIIGAQIVAALLAFQGARLFWSMGFTSYHQKRLQVAVCNSDLHVSLLYGMACEFIATFVCRVAEHQLPRWVSEEASLIIECVLISIIVAIGMDHTGMYFNPILAFCLTFGCEGLSNIGHLFVYWVGPVLGWISATFLCNMITTAERPKTE</sequence>
<keyword evidence="5 6" id="KW-0472">Membrane</keyword>
<dbReference type="InterPro" id="IPR000425">
    <property type="entry name" value="MIP"/>
</dbReference>
<dbReference type="Pfam" id="PF00230">
    <property type="entry name" value="MIP"/>
    <property type="match status" value="1"/>
</dbReference>
<evidence type="ECO:0000256" key="4">
    <source>
        <dbReference type="ARBA" id="ARBA00022989"/>
    </source>
</evidence>
<dbReference type="PANTHER" id="PTHR21191:SF16">
    <property type="entry name" value="AQUAPORIN"/>
    <property type="match status" value="1"/>
</dbReference>
<evidence type="ECO:0000313" key="7">
    <source>
        <dbReference type="Proteomes" id="UP000887566"/>
    </source>
</evidence>
<dbReference type="PIRSF" id="PIRSF017529">
    <property type="entry name" value="Aquaporin_11/12"/>
    <property type="match status" value="1"/>
</dbReference>
<dbReference type="WBParaSite" id="PSAMB.scaffold25size111298.g872.t1">
    <property type="protein sequence ID" value="PSAMB.scaffold25size111298.g872.t1"/>
    <property type="gene ID" value="PSAMB.scaffold25size111298.g872"/>
</dbReference>
<feature type="transmembrane region" description="Helical" evidence="6">
    <location>
        <begin position="182"/>
        <end position="199"/>
    </location>
</feature>
<dbReference type="AlphaFoldDB" id="A0A914VXK2"/>
<name>A0A914VXK2_9BILA</name>
<evidence type="ECO:0000256" key="5">
    <source>
        <dbReference type="ARBA" id="ARBA00023136"/>
    </source>
</evidence>
<feature type="transmembrane region" description="Helical" evidence="6">
    <location>
        <begin position="149"/>
        <end position="170"/>
    </location>
</feature>
<feature type="transmembrane region" description="Helical" evidence="6">
    <location>
        <begin position="106"/>
        <end position="129"/>
    </location>
</feature>
<evidence type="ECO:0000256" key="6">
    <source>
        <dbReference type="SAM" id="Phobius"/>
    </source>
</evidence>
<keyword evidence="3 6" id="KW-0812">Transmembrane</keyword>
<dbReference type="Gene3D" id="1.20.1080.10">
    <property type="entry name" value="Glycerol uptake facilitator protein"/>
    <property type="match status" value="1"/>
</dbReference>
<organism evidence="7 8">
    <name type="scientific">Plectus sambesii</name>
    <dbReference type="NCBI Taxonomy" id="2011161"/>
    <lineage>
        <taxon>Eukaryota</taxon>
        <taxon>Metazoa</taxon>
        <taxon>Ecdysozoa</taxon>
        <taxon>Nematoda</taxon>
        <taxon>Chromadorea</taxon>
        <taxon>Plectida</taxon>
        <taxon>Plectina</taxon>
        <taxon>Plectoidea</taxon>
        <taxon>Plectidae</taxon>
        <taxon>Plectus</taxon>
    </lineage>
</organism>
<protein>
    <submittedName>
        <fullName evidence="8">Aquaporin</fullName>
    </submittedName>
</protein>
<evidence type="ECO:0000256" key="3">
    <source>
        <dbReference type="ARBA" id="ARBA00022692"/>
    </source>
</evidence>
<feature type="transmembrane region" description="Helical" evidence="6">
    <location>
        <begin position="64"/>
        <end position="85"/>
    </location>
</feature>
<accession>A0A914VXK2</accession>
<keyword evidence="7" id="KW-1185">Reference proteome</keyword>
<dbReference type="GO" id="GO:0005737">
    <property type="term" value="C:cytoplasm"/>
    <property type="evidence" value="ECO:0007669"/>
    <property type="project" value="TreeGrafter"/>
</dbReference>
<keyword evidence="4 6" id="KW-1133">Transmembrane helix</keyword>
<dbReference type="SUPFAM" id="SSF81338">
    <property type="entry name" value="Aquaporin-like"/>
    <property type="match status" value="1"/>
</dbReference>